<evidence type="ECO:0000256" key="2">
    <source>
        <dbReference type="ARBA" id="ARBA00023125"/>
    </source>
</evidence>
<dbReference type="RefSeq" id="WP_184799884.1">
    <property type="nucleotide sequence ID" value="NZ_JACIIZ010000005.1"/>
</dbReference>
<dbReference type="Proteomes" id="UP000539175">
    <property type="component" value="Unassembled WGS sequence"/>
</dbReference>
<dbReference type="AlphaFoldDB" id="A0A7X0AWH3"/>
<evidence type="ECO:0000256" key="4">
    <source>
        <dbReference type="SAM" id="SignalP"/>
    </source>
</evidence>
<dbReference type="CDD" id="cd00093">
    <property type="entry name" value="HTH_XRE"/>
    <property type="match status" value="1"/>
</dbReference>
<keyword evidence="7" id="KW-1185">Reference proteome</keyword>
<proteinExistence type="predicted"/>
<protein>
    <submittedName>
        <fullName evidence="6">Transcriptional regulator with XRE-family HTH domain</fullName>
    </submittedName>
</protein>
<gene>
    <name evidence="6" type="ORF">FHS74_001958</name>
</gene>
<evidence type="ECO:0000256" key="1">
    <source>
        <dbReference type="ARBA" id="ARBA00023015"/>
    </source>
</evidence>
<name>A0A7X0AWH3_9PROT</name>
<dbReference type="GO" id="GO:0005829">
    <property type="term" value="C:cytosol"/>
    <property type="evidence" value="ECO:0007669"/>
    <property type="project" value="TreeGrafter"/>
</dbReference>
<organism evidence="6 7">
    <name type="scientific">Nitrospirillum iridis</name>
    <dbReference type="NCBI Taxonomy" id="765888"/>
    <lineage>
        <taxon>Bacteria</taxon>
        <taxon>Pseudomonadati</taxon>
        <taxon>Pseudomonadota</taxon>
        <taxon>Alphaproteobacteria</taxon>
        <taxon>Rhodospirillales</taxon>
        <taxon>Azospirillaceae</taxon>
        <taxon>Nitrospirillum</taxon>
    </lineage>
</organism>
<dbReference type="PANTHER" id="PTHR46797:SF23">
    <property type="entry name" value="HTH-TYPE TRANSCRIPTIONAL REGULATOR SUTR"/>
    <property type="match status" value="1"/>
</dbReference>
<keyword evidence="1" id="KW-0805">Transcription regulation</keyword>
<dbReference type="GO" id="GO:0003677">
    <property type="term" value="F:DNA binding"/>
    <property type="evidence" value="ECO:0007669"/>
    <property type="project" value="UniProtKB-KW"/>
</dbReference>
<sequence length="161" mass="17268">MHFAIRRKITWLRQNCMACLGALLGVSAMACVARTAFDFHHGGTMQTPPENRIREMRQRAGQTQEELAHALGTSSGQVHKLESGKLGLSLQWMVRIADALGCHARDLIPPPSGSVEERAGQLTEKAQILTKLVAAGHFRAASALASDLGKALGAAADDFPD</sequence>
<feature type="domain" description="HTH cro/C1-type" evidence="5">
    <location>
        <begin position="53"/>
        <end position="107"/>
    </location>
</feature>
<dbReference type="GO" id="GO:0003700">
    <property type="term" value="F:DNA-binding transcription factor activity"/>
    <property type="evidence" value="ECO:0007669"/>
    <property type="project" value="TreeGrafter"/>
</dbReference>
<dbReference type="InterPro" id="IPR001387">
    <property type="entry name" value="Cro/C1-type_HTH"/>
</dbReference>
<evidence type="ECO:0000313" key="7">
    <source>
        <dbReference type="Proteomes" id="UP000539175"/>
    </source>
</evidence>
<dbReference type="Pfam" id="PF13560">
    <property type="entry name" value="HTH_31"/>
    <property type="match status" value="1"/>
</dbReference>
<comment type="caution">
    <text evidence="6">The sequence shown here is derived from an EMBL/GenBank/DDBJ whole genome shotgun (WGS) entry which is preliminary data.</text>
</comment>
<keyword evidence="2" id="KW-0238">DNA-binding</keyword>
<keyword evidence="3" id="KW-0804">Transcription</keyword>
<keyword evidence="4" id="KW-0732">Signal</keyword>
<dbReference type="Gene3D" id="1.10.260.40">
    <property type="entry name" value="lambda repressor-like DNA-binding domains"/>
    <property type="match status" value="1"/>
</dbReference>
<feature type="chain" id="PRO_5031424019" evidence="4">
    <location>
        <begin position="31"/>
        <end position="161"/>
    </location>
</feature>
<accession>A0A7X0AWH3</accession>
<evidence type="ECO:0000313" key="6">
    <source>
        <dbReference type="EMBL" id="MBB6251407.1"/>
    </source>
</evidence>
<dbReference type="InterPro" id="IPR010982">
    <property type="entry name" value="Lambda_DNA-bd_dom_sf"/>
</dbReference>
<reference evidence="6 7" key="1">
    <citation type="submission" date="2020-08" db="EMBL/GenBank/DDBJ databases">
        <title>Genomic Encyclopedia of Type Strains, Phase IV (KMG-IV): sequencing the most valuable type-strain genomes for metagenomic binning, comparative biology and taxonomic classification.</title>
        <authorList>
            <person name="Goeker M."/>
        </authorList>
    </citation>
    <scope>NUCLEOTIDE SEQUENCE [LARGE SCALE GENOMIC DNA]</scope>
    <source>
        <strain evidence="6 7">DSM 22198</strain>
    </source>
</reference>
<evidence type="ECO:0000256" key="3">
    <source>
        <dbReference type="ARBA" id="ARBA00023163"/>
    </source>
</evidence>
<dbReference type="SUPFAM" id="SSF47413">
    <property type="entry name" value="lambda repressor-like DNA-binding domains"/>
    <property type="match status" value="1"/>
</dbReference>
<evidence type="ECO:0000259" key="5">
    <source>
        <dbReference type="PROSITE" id="PS50943"/>
    </source>
</evidence>
<dbReference type="PROSITE" id="PS50943">
    <property type="entry name" value="HTH_CROC1"/>
    <property type="match status" value="1"/>
</dbReference>
<dbReference type="InterPro" id="IPR050807">
    <property type="entry name" value="TransReg_Diox_bact_type"/>
</dbReference>
<dbReference type="PANTHER" id="PTHR46797">
    <property type="entry name" value="HTH-TYPE TRANSCRIPTIONAL REGULATOR"/>
    <property type="match status" value="1"/>
</dbReference>
<dbReference type="SMART" id="SM00530">
    <property type="entry name" value="HTH_XRE"/>
    <property type="match status" value="1"/>
</dbReference>
<dbReference type="EMBL" id="JACIIZ010000005">
    <property type="protein sequence ID" value="MBB6251407.1"/>
    <property type="molecule type" value="Genomic_DNA"/>
</dbReference>
<feature type="signal peptide" evidence="4">
    <location>
        <begin position="1"/>
        <end position="30"/>
    </location>
</feature>
<dbReference type="PROSITE" id="PS51257">
    <property type="entry name" value="PROKAR_LIPOPROTEIN"/>
    <property type="match status" value="1"/>
</dbReference>